<evidence type="ECO:0000313" key="3">
    <source>
        <dbReference type="EMBL" id="SHF55621.1"/>
    </source>
</evidence>
<name>A0A1M5CLP4_9THEO</name>
<dbReference type="RefSeq" id="WP_234946025.1">
    <property type="nucleotide sequence ID" value="NZ_FQVH01000029.1"/>
</dbReference>
<gene>
    <name evidence="3" type="ORF">SAMN02746089_02147</name>
</gene>
<proteinExistence type="predicted"/>
<accession>A0A1M5CLP4</accession>
<dbReference type="STRING" id="1121256.SAMN02746089_02147"/>
<keyword evidence="4" id="KW-1185">Reference proteome</keyword>
<reference evidence="3 4" key="1">
    <citation type="submission" date="2016-11" db="EMBL/GenBank/DDBJ databases">
        <authorList>
            <person name="Jaros S."/>
            <person name="Januszkiewicz K."/>
            <person name="Wedrychowicz H."/>
        </authorList>
    </citation>
    <scope>NUCLEOTIDE SEQUENCE [LARGE SCALE GENOMIC DNA]</scope>
    <source>
        <strain evidence="3 4">DSM 17918</strain>
    </source>
</reference>
<protein>
    <submittedName>
        <fullName evidence="3">Uncharacterized protein</fullName>
    </submittedName>
</protein>
<feature type="compositionally biased region" description="Polar residues" evidence="2">
    <location>
        <begin position="88"/>
        <end position="105"/>
    </location>
</feature>
<dbReference type="Proteomes" id="UP000184088">
    <property type="component" value="Unassembled WGS sequence"/>
</dbReference>
<feature type="region of interest" description="Disordered" evidence="2">
    <location>
        <begin position="88"/>
        <end position="121"/>
    </location>
</feature>
<dbReference type="AlphaFoldDB" id="A0A1M5CLP4"/>
<feature type="compositionally biased region" description="Polar residues" evidence="2">
    <location>
        <begin position="112"/>
        <end position="121"/>
    </location>
</feature>
<sequence length="121" mass="13701">MQRNPVSCAVSEQGDSGISEQDEQAQGRFKEDEKAVQSEGQNIEEVKKLERRINQLINSLTKLMSKLDEEENISVSLLGDLTDLRRSAQTGDKNKVASQKINQMPYSKIETQHSYKSLMSR</sequence>
<evidence type="ECO:0000256" key="2">
    <source>
        <dbReference type="SAM" id="MobiDB-lite"/>
    </source>
</evidence>
<feature type="region of interest" description="Disordered" evidence="2">
    <location>
        <begin position="1"/>
        <end position="40"/>
    </location>
</feature>
<evidence type="ECO:0000313" key="4">
    <source>
        <dbReference type="Proteomes" id="UP000184088"/>
    </source>
</evidence>
<feature type="coiled-coil region" evidence="1">
    <location>
        <begin position="46"/>
        <end position="73"/>
    </location>
</feature>
<organism evidence="3 4">
    <name type="scientific">Caldanaerobius fijiensis DSM 17918</name>
    <dbReference type="NCBI Taxonomy" id="1121256"/>
    <lineage>
        <taxon>Bacteria</taxon>
        <taxon>Bacillati</taxon>
        <taxon>Bacillota</taxon>
        <taxon>Clostridia</taxon>
        <taxon>Thermoanaerobacterales</taxon>
        <taxon>Thermoanaerobacteraceae</taxon>
        <taxon>Caldanaerobius</taxon>
    </lineage>
</organism>
<dbReference type="EMBL" id="FQVH01000029">
    <property type="protein sequence ID" value="SHF55621.1"/>
    <property type="molecule type" value="Genomic_DNA"/>
</dbReference>
<keyword evidence="1" id="KW-0175">Coiled coil</keyword>
<evidence type="ECO:0000256" key="1">
    <source>
        <dbReference type="SAM" id="Coils"/>
    </source>
</evidence>